<comment type="caution">
    <text evidence="1">The sequence shown here is derived from an EMBL/GenBank/DDBJ whole genome shotgun (WGS) entry which is preliminary data.</text>
</comment>
<dbReference type="RefSeq" id="WP_238228244.1">
    <property type="nucleotide sequence ID" value="NZ_BAAADH010000095.1"/>
</dbReference>
<evidence type="ECO:0000313" key="1">
    <source>
        <dbReference type="EMBL" id="GJE67390.1"/>
    </source>
</evidence>
<sequence>MTLAQRIYRSRNEYKGRFANSINEANRLIPEAGRFLVDQSIMNAVQRMEKTQFSDLLQALSYARPPFSPTWIEWNAPGAGDIGYLIEQTGHAPGFAFRQYLHIPQLEQKVELPIICTLGRIFVSQRGYRCEHPAEAASSQNNADSDPYELAASDLISMLLIINSPSPVVTVDEAPNTDRVDERRARKGRPPLPNLRRIRLDVARLRRIDVEEGVAQADGQPRTEHFVRGHFKFRNGRMWWWSPHIRNQAGNNKEVKPKEYHVLDSGIN</sequence>
<proteinExistence type="predicted"/>
<evidence type="ECO:0000313" key="2">
    <source>
        <dbReference type="Proteomes" id="UP001055039"/>
    </source>
</evidence>
<organism evidence="1 2">
    <name type="scientific">Methylorubrum aminovorans</name>
    <dbReference type="NCBI Taxonomy" id="269069"/>
    <lineage>
        <taxon>Bacteria</taxon>
        <taxon>Pseudomonadati</taxon>
        <taxon>Pseudomonadota</taxon>
        <taxon>Alphaproteobacteria</taxon>
        <taxon>Hyphomicrobiales</taxon>
        <taxon>Methylobacteriaceae</taxon>
        <taxon>Methylorubrum</taxon>
    </lineage>
</organism>
<protein>
    <submittedName>
        <fullName evidence="1">Uncharacterized protein</fullName>
    </submittedName>
</protein>
<dbReference type="EMBL" id="BPRC01000026">
    <property type="protein sequence ID" value="GJE67390.1"/>
    <property type="molecule type" value="Genomic_DNA"/>
</dbReference>
<reference evidence="1" key="1">
    <citation type="journal article" date="2021" name="Front. Microbiol.">
        <title>Comprehensive Comparative Genomics and Phenotyping of Methylobacterium Species.</title>
        <authorList>
            <person name="Alessa O."/>
            <person name="Ogura Y."/>
            <person name="Fujitani Y."/>
            <person name="Takami H."/>
            <person name="Hayashi T."/>
            <person name="Sahin N."/>
            <person name="Tani A."/>
        </authorList>
    </citation>
    <scope>NUCLEOTIDE SEQUENCE</scope>
    <source>
        <strain evidence="1">NBRC 15686</strain>
    </source>
</reference>
<name>A0ABQ4UJC1_9HYPH</name>
<gene>
    <name evidence="1" type="ORF">LNAOJCKE_4621</name>
</gene>
<keyword evidence="2" id="KW-1185">Reference proteome</keyword>
<accession>A0ABQ4UJC1</accession>
<reference evidence="1" key="2">
    <citation type="submission" date="2021-08" db="EMBL/GenBank/DDBJ databases">
        <authorList>
            <person name="Tani A."/>
            <person name="Ola A."/>
            <person name="Ogura Y."/>
            <person name="Katsura K."/>
            <person name="Hayashi T."/>
        </authorList>
    </citation>
    <scope>NUCLEOTIDE SEQUENCE</scope>
    <source>
        <strain evidence="1">NBRC 15686</strain>
    </source>
</reference>
<dbReference type="Proteomes" id="UP001055039">
    <property type="component" value="Unassembled WGS sequence"/>
</dbReference>